<dbReference type="GO" id="GO:0016747">
    <property type="term" value="F:acyltransferase activity, transferring groups other than amino-acyl groups"/>
    <property type="evidence" value="ECO:0007669"/>
    <property type="project" value="InterPro"/>
</dbReference>
<dbReference type="SUPFAM" id="SSF55729">
    <property type="entry name" value="Acyl-CoA N-acyltransferases (Nat)"/>
    <property type="match status" value="1"/>
</dbReference>
<name>A0A934VUR6_9BACT</name>
<protein>
    <submittedName>
        <fullName evidence="4">GNAT family N-acetyltransferase</fullName>
    </submittedName>
</protein>
<dbReference type="InterPro" id="IPR016181">
    <property type="entry name" value="Acyl_CoA_acyltransferase"/>
</dbReference>
<evidence type="ECO:0000259" key="3">
    <source>
        <dbReference type="PROSITE" id="PS51186"/>
    </source>
</evidence>
<keyword evidence="5" id="KW-1185">Reference proteome</keyword>
<dbReference type="EMBL" id="JAENIJ010000001">
    <property type="protein sequence ID" value="MBK1880789.1"/>
    <property type="molecule type" value="Genomic_DNA"/>
</dbReference>
<dbReference type="CDD" id="cd04301">
    <property type="entry name" value="NAT_SF"/>
    <property type="match status" value="1"/>
</dbReference>
<dbReference type="PANTHER" id="PTHR43877">
    <property type="entry name" value="AMINOALKYLPHOSPHONATE N-ACETYLTRANSFERASE-RELATED-RELATED"/>
    <property type="match status" value="1"/>
</dbReference>
<dbReference type="AlphaFoldDB" id="A0A934VUR6"/>
<keyword evidence="2" id="KW-0012">Acyltransferase</keyword>
<dbReference type="InterPro" id="IPR050832">
    <property type="entry name" value="Bact_Acetyltransf"/>
</dbReference>
<gene>
    <name evidence="4" type="ORF">JIN85_00095</name>
</gene>
<dbReference type="Pfam" id="PF00583">
    <property type="entry name" value="Acetyltransf_1"/>
    <property type="match status" value="1"/>
</dbReference>
<proteinExistence type="predicted"/>
<sequence length="175" mass="19844">MMKDVEIRKCVAGDEELLALVGKATFLESFAGMIFGQDVVEHCIVQHSLEKYREWLASTHYEIWLAEIGPGQAPIGYVVLTKPDLPLEGLDPKDVEVKRIYVLSRFQGAGIGKRLMETARNFALARGYQRLLLGVYGGNESAIQFYRHMGYREVGTRTFQVGEHTYQDLIMGWDL</sequence>
<evidence type="ECO:0000256" key="1">
    <source>
        <dbReference type="ARBA" id="ARBA00022679"/>
    </source>
</evidence>
<dbReference type="Gene3D" id="3.40.630.30">
    <property type="match status" value="1"/>
</dbReference>
<dbReference type="Proteomes" id="UP000603141">
    <property type="component" value="Unassembled WGS sequence"/>
</dbReference>
<comment type="caution">
    <text evidence="4">The sequence shown here is derived from an EMBL/GenBank/DDBJ whole genome shotgun (WGS) entry which is preliminary data.</text>
</comment>
<reference evidence="4" key="1">
    <citation type="submission" date="2021-01" db="EMBL/GenBank/DDBJ databases">
        <title>Modified the classification status of verrucomicrobia.</title>
        <authorList>
            <person name="Feng X."/>
        </authorList>
    </citation>
    <scope>NUCLEOTIDE SEQUENCE</scope>
    <source>
        <strain evidence="4">KCTC 22041</strain>
    </source>
</reference>
<evidence type="ECO:0000313" key="4">
    <source>
        <dbReference type="EMBL" id="MBK1880789.1"/>
    </source>
</evidence>
<feature type="domain" description="N-acetyltransferase" evidence="3">
    <location>
        <begin position="5"/>
        <end position="175"/>
    </location>
</feature>
<evidence type="ECO:0000313" key="5">
    <source>
        <dbReference type="Proteomes" id="UP000603141"/>
    </source>
</evidence>
<dbReference type="InterPro" id="IPR000182">
    <property type="entry name" value="GNAT_dom"/>
</dbReference>
<keyword evidence="1" id="KW-0808">Transferase</keyword>
<accession>A0A934VUR6</accession>
<evidence type="ECO:0000256" key="2">
    <source>
        <dbReference type="ARBA" id="ARBA00023315"/>
    </source>
</evidence>
<dbReference type="PROSITE" id="PS51186">
    <property type="entry name" value="GNAT"/>
    <property type="match status" value="1"/>
</dbReference>
<organism evidence="4 5">
    <name type="scientific">Luteolibacter pohnpeiensis</name>
    <dbReference type="NCBI Taxonomy" id="454153"/>
    <lineage>
        <taxon>Bacteria</taxon>
        <taxon>Pseudomonadati</taxon>
        <taxon>Verrucomicrobiota</taxon>
        <taxon>Verrucomicrobiia</taxon>
        <taxon>Verrucomicrobiales</taxon>
        <taxon>Verrucomicrobiaceae</taxon>
        <taxon>Luteolibacter</taxon>
    </lineage>
</organism>